<dbReference type="EMBL" id="CP021323">
    <property type="protein sequence ID" value="ARS51520.1"/>
    <property type="molecule type" value="Genomic_DNA"/>
</dbReference>
<dbReference type="InterPro" id="IPR036388">
    <property type="entry name" value="WH-like_DNA-bd_sf"/>
</dbReference>
<dbReference type="OrthoDB" id="6169353at2"/>
<dbReference type="KEGG" id="kus:B9G99_00230"/>
<evidence type="ECO:0000313" key="2">
    <source>
        <dbReference type="Proteomes" id="UP000250025"/>
    </source>
</evidence>
<keyword evidence="2" id="KW-1185">Reference proteome</keyword>
<accession>A0A2Z2H8C6</accession>
<proteinExistence type="predicted"/>
<sequence length="114" mass="12094">MSTPIGTPTGREVSAAAFQDARRSGAALTKRMQILSHLCAAGGPLTRQEISDQTGMPINVVCGRVNELLGMGHLELAGMQERQEGPSRQLVVATNEGFGMFETEAAHDDGEVRA</sequence>
<gene>
    <name evidence="1" type="ORF">B9G99_00230</name>
</gene>
<dbReference type="SUPFAM" id="SSF46785">
    <property type="entry name" value="Winged helix' DNA-binding domain"/>
    <property type="match status" value="1"/>
</dbReference>
<name>A0A2Z2H8C6_9GAMM</name>
<dbReference type="InterPro" id="IPR036390">
    <property type="entry name" value="WH_DNA-bd_sf"/>
</dbReference>
<reference evidence="1 2" key="1">
    <citation type="journal article" date="2017" name="Int. J. Syst. Evol. Microbiol.">
        <title>Kushneria konosiri sp. nov., isolated from the Korean salt-fermented seafood Daemi-jeot.</title>
        <authorList>
            <person name="Yun J.H."/>
            <person name="Park S.K."/>
            <person name="Lee J.Y."/>
            <person name="Jung M.J."/>
            <person name="Bae J.W."/>
        </authorList>
    </citation>
    <scope>NUCLEOTIDE SEQUENCE [LARGE SCALE GENOMIC DNA]</scope>
    <source>
        <strain evidence="1 2">X49</strain>
    </source>
</reference>
<dbReference type="Gene3D" id="1.10.10.10">
    <property type="entry name" value="Winged helix-like DNA-binding domain superfamily/Winged helix DNA-binding domain"/>
    <property type="match status" value="1"/>
</dbReference>
<evidence type="ECO:0000313" key="1">
    <source>
        <dbReference type="EMBL" id="ARS51520.1"/>
    </source>
</evidence>
<organism evidence="1 2">
    <name type="scientific">Kushneria konosiri</name>
    <dbReference type="NCBI Taxonomy" id="698828"/>
    <lineage>
        <taxon>Bacteria</taxon>
        <taxon>Pseudomonadati</taxon>
        <taxon>Pseudomonadota</taxon>
        <taxon>Gammaproteobacteria</taxon>
        <taxon>Oceanospirillales</taxon>
        <taxon>Halomonadaceae</taxon>
        <taxon>Kushneria</taxon>
    </lineage>
</organism>
<dbReference type="Proteomes" id="UP000250025">
    <property type="component" value="Chromosome"/>
</dbReference>
<dbReference type="RefSeq" id="WP_086620228.1">
    <property type="nucleotide sequence ID" value="NZ_CP021323.1"/>
</dbReference>
<protein>
    <submittedName>
        <fullName evidence="1">Uncharacterized protein</fullName>
    </submittedName>
</protein>
<dbReference type="AlphaFoldDB" id="A0A2Z2H8C6"/>